<dbReference type="AlphaFoldDB" id="A0A6G1KW53"/>
<reference evidence="2" key="1">
    <citation type="journal article" date="2020" name="Stud. Mycol.">
        <title>101 Dothideomycetes genomes: a test case for predicting lifestyles and emergence of pathogens.</title>
        <authorList>
            <person name="Haridas S."/>
            <person name="Albert R."/>
            <person name="Binder M."/>
            <person name="Bloem J."/>
            <person name="Labutti K."/>
            <person name="Salamov A."/>
            <person name="Andreopoulos B."/>
            <person name="Baker S."/>
            <person name="Barry K."/>
            <person name="Bills G."/>
            <person name="Bluhm B."/>
            <person name="Cannon C."/>
            <person name="Castanera R."/>
            <person name="Culley D."/>
            <person name="Daum C."/>
            <person name="Ezra D."/>
            <person name="Gonzalez J."/>
            <person name="Henrissat B."/>
            <person name="Kuo A."/>
            <person name="Liang C."/>
            <person name="Lipzen A."/>
            <person name="Lutzoni F."/>
            <person name="Magnuson J."/>
            <person name="Mondo S."/>
            <person name="Nolan M."/>
            <person name="Ohm R."/>
            <person name="Pangilinan J."/>
            <person name="Park H.-J."/>
            <person name="Ramirez L."/>
            <person name="Alfaro M."/>
            <person name="Sun H."/>
            <person name="Tritt A."/>
            <person name="Yoshinaga Y."/>
            <person name="Zwiers L.-H."/>
            <person name="Turgeon B."/>
            <person name="Goodwin S."/>
            <person name="Spatafora J."/>
            <person name="Crous P."/>
            <person name="Grigoriev I."/>
        </authorList>
    </citation>
    <scope>NUCLEOTIDE SEQUENCE</scope>
    <source>
        <strain evidence="2">CBS 116005</strain>
    </source>
</reference>
<organism evidence="2 3">
    <name type="scientific">Teratosphaeria nubilosa</name>
    <dbReference type="NCBI Taxonomy" id="161662"/>
    <lineage>
        <taxon>Eukaryota</taxon>
        <taxon>Fungi</taxon>
        <taxon>Dikarya</taxon>
        <taxon>Ascomycota</taxon>
        <taxon>Pezizomycotina</taxon>
        <taxon>Dothideomycetes</taxon>
        <taxon>Dothideomycetidae</taxon>
        <taxon>Mycosphaerellales</taxon>
        <taxon>Teratosphaeriaceae</taxon>
        <taxon>Teratosphaeria</taxon>
    </lineage>
</organism>
<evidence type="ECO:0000256" key="1">
    <source>
        <dbReference type="SAM" id="MobiDB-lite"/>
    </source>
</evidence>
<proteinExistence type="predicted"/>
<dbReference type="Proteomes" id="UP000799436">
    <property type="component" value="Unassembled WGS sequence"/>
</dbReference>
<gene>
    <name evidence="2" type="ORF">EJ03DRAFT_331888</name>
</gene>
<feature type="compositionally biased region" description="Low complexity" evidence="1">
    <location>
        <begin position="11"/>
        <end position="26"/>
    </location>
</feature>
<sequence length="97" mass="10976">MADARWKSDYNASSSTGLSSASAGNSCQGRRRRIERHLWPFTATTTTTKTFEAISLRLDRASLLRKLEDGSHPLRRRKELVSGLVTWTIHVSRKFGQ</sequence>
<dbReference type="EMBL" id="ML995926">
    <property type="protein sequence ID" value="KAF2764398.1"/>
    <property type="molecule type" value="Genomic_DNA"/>
</dbReference>
<evidence type="ECO:0000313" key="2">
    <source>
        <dbReference type="EMBL" id="KAF2764398.1"/>
    </source>
</evidence>
<protein>
    <submittedName>
        <fullName evidence="2">Uncharacterized protein</fullName>
    </submittedName>
</protein>
<name>A0A6G1KW53_9PEZI</name>
<feature type="region of interest" description="Disordered" evidence="1">
    <location>
        <begin position="1"/>
        <end position="30"/>
    </location>
</feature>
<evidence type="ECO:0000313" key="3">
    <source>
        <dbReference type="Proteomes" id="UP000799436"/>
    </source>
</evidence>
<accession>A0A6G1KW53</accession>
<keyword evidence="3" id="KW-1185">Reference proteome</keyword>